<dbReference type="RefSeq" id="WP_069033016.1">
    <property type="nucleotide sequence ID" value="NZ_MDKC01000005.1"/>
</dbReference>
<dbReference type="EMBL" id="MDKC01000005">
    <property type="protein sequence ID" value="ODG92818.1"/>
    <property type="molecule type" value="Genomic_DNA"/>
</dbReference>
<evidence type="ECO:0000313" key="1">
    <source>
        <dbReference type="EMBL" id="ODG92818.1"/>
    </source>
</evidence>
<proteinExistence type="predicted"/>
<evidence type="ECO:0000313" key="2">
    <source>
        <dbReference type="Proteomes" id="UP000094580"/>
    </source>
</evidence>
<evidence type="ECO:0008006" key="3">
    <source>
        <dbReference type="Google" id="ProtNLM"/>
    </source>
</evidence>
<organism evidence="1 2">
    <name type="scientific">Gottfriedia luciferensis</name>
    <dbReference type="NCBI Taxonomy" id="178774"/>
    <lineage>
        <taxon>Bacteria</taxon>
        <taxon>Bacillati</taxon>
        <taxon>Bacillota</taxon>
        <taxon>Bacilli</taxon>
        <taxon>Bacillales</taxon>
        <taxon>Bacillaceae</taxon>
        <taxon>Gottfriedia</taxon>
    </lineage>
</organism>
<gene>
    <name evidence="1" type="ORF">BED47_18045</name>
</gene>
<keyword evidence="2" id="KW-1185">Reference proteome</keyword>
<dbReference type="Proteomes" id="UP000094580">
    <property type="component" value="Unassembled WGS sequence"/>
</dbReference>
<name>A0ABX2ZTD2_9BACI</name>
<sequence>MDTYKKERLMTREELIQFGHQYLKGVGISSICNVCIEIGGSCCKFCDELEEGKGCKNRNTSCTAWLCGYLKLILYKAGLLDEWERFWEQIPGQAYRMDYTPAIVSIQKEIEIPSIQLLSEAFAKDLIRLNAKHKSSENIIELNDKLDQYITRFSIYTDEEILEKAKNELEELISCFYSFEFALQSSSNEK</sequence>
<protein>
    <recommendedName>
        <fullName evidence="3">DNA mismatch repair protein</fullName>
    </recommendedName>
</protein>
<accession>A0ABX2ZTD2</accession>
<comment type="caution">
    <text evidence="1">The sequence shown here is derived from an EMBL/GenBank/DDBJ whole genome shotgun (WGS) entry which is preliminary data.</text>
</comment>
<reference evidence="1 2" key="1">
    <citation type="submission" date="2016-07" db="EMBL/GenBank/DDBJ databases">
        <authorList>
            <person name="Townsley L."/>
            <person name="Shank E.A."/>
        </authorList>
    </citation>
    <scope>NUCLEOTIDE SEQUENCE [LARGE SCALE GENOMIC DNA]</scope>
    <source>
        <strain evidence="1 2">CH01</strain>
    </source>
</reference>